<dbReference type="RefSeq" id="WP_225955589.1">
    <property type="nucleotide sequence ID" value="NZ_JADBEG010000001.1"/>
</dbReference>
<keyword evidence="1" id="KW-0732">Signal</keyword>
<dbReference type="Proteomes" id="UP000631670">
    <property type="component" value="Unassembled WGS sequence"/>
</dbReference>
<organism evidence="2 3">
    <name type="scientific">Amycolatopsis lexingtonensis</name>
    <dbReference type="NCBI Taxonomy" id="218822"/>
    <lineage>
        <taxon>Bacteria</taxon>
        <taxon>Bacillati</taxon>
        <taxon>Actinomycetota</taxon>
        <taxon>Actinomycetes</taxon>
        <taxon>Pseudonocardiales</taxon>
        <taxon>Pseudonocardiaceae</taxon>
        <taxon>Amycolatopsis</taxon>
    </lineage>
</organism>
<comment type="caution">
    <text evidence="2">The sequence shown here is derived from an EMBL/GenBank/DDBJ whole genome shotgun (WGS) entry which is preliminary data.</text>
</comment>
<feature type="chain" id="PRO_5045243554" evidence="1">
    <location>
        <begin position="31"/>
        <end position="376"/>
    </location>
</feature>
<evidence type="ECO:0000313" key="3">
    <source>
        <dbReference type="Proteomes" id="UP000631670"/>
    </source>
</evidence>
<gene>
    <name evidence="2" type="ORF">H4696_001025</name>
</gene>
<sequence>MATRSARLLPLCAFVALGLVSVSDPPVAQAAQAPTYTAVDLGPLSAGERTDAHAANDAGVIVGESGTRPVRWNRAGGVTALPTLAGYPDGGAVDVNESGEIAGYVSQSSAARPVRWDRAGHVQALALPGDAASGYTVSINARGSVLGSFIRPDYRWRSVRWDPAGRPVELAALAAGGDTTAYSMNDRDEVVGIAADETGVQFAVRWDRAGRISKLPAPNTATGPAIDNRGDILDGMVVWDRWGQVTNLSTEPDLGSPHTATINDHGLVVGWAWTADGEQKCVRWDRAGQATVLNPLPPDTTSSCSDIDDRGTVVGYSFAEGTMRPAYWDTRAHPLPSPAGLRAWEAQHITGTGGIILGLGYDPGQATFRGIAWQRR</sequence>
<protein>
    <submittedName>
        <fullName evidence="2">Membrane protein</fullName>
    </submittedName>
</protein>
<evidence type="ECO:0000313" key="2">
    <source>
        <dbReference type="EMBL" id="MBE1493925.1"/>
    </source>
</evidence>
<feature type="signal peptide" evidence="1">
    <location>
        <begin position="1"/>
        <end position="30"/>
    </location>
</feature>
<evidence type="ECO:0000256" key="1">
    <source>
        <dbReference type="SAM" id="SignalP"/>
    </source>
</evidence>
<dbReference type="EMBL" id="JADBEG010000001">
    <property type="protein sequence ID" value="MBE1493925.1"/>
    <property type="molecule type" value="Genomic_DNA"/>
</dbReference>
<keyword evidence="3" id="KW-1185">Reference proteome</keyword>
<accession>A0ABR9HSL8</accession>
<reference evidence="2 3" key="1">
    <citation type="submission" date="2020-10" db="EMBL/GenBank/DDBJ databases">
        <title>Sequencing the genomes of 1000 actinobacteria strains.</title>
        <authorList>
            <person name="Klenk H.-P."/>
        </authorList>
    </citation>
    <scope>NUCLEOTIDE SEQUENCE [LARGE SCALE GENOMIC DNA]</scope>
    <source>
        <strain evidence="2 3">DSM 44653</strain>
    </source>
</reference>
<proteinExistence type="predicted"/>
<name>A0ABR9HSL8_9PSEU</name>